<reference evidence="1" key="1">
    <citation type="submission" date="2023-06" db="EMBL/GenBank/DDBJ databases">
        <title>Two novel species of Acinetobacter isolated from motorbike repairing workshop in Vietnam.</title>
        <authorList>
            <person name="Le N.T.T."/>
        </authorList>
    </citation>
    <scope>NUCLEOTIDE SEQUENCE</scope>
    <source>
        <strain evidence="1">VNH17</strain>
    </source>
</reference>
<gene>
    <name evidence="1" type="ORF">QTA56_06920</name>
</gene>
<dbReference type="Proteomes" id="UP001168524">
    <property type="component" value="Unassembled WGS sequence"/>
</dbReference>
<proteinExistence type="predicted"/>
<keyword evidence="2" id="KW-1185">Reference proteome</keyword>
<protein>
    <submittedName>
        <fullName evidence="1">Uncharacterized protein</fullName>
    </submittedName>
</protein>
<evidence type="ECO:0000313" key="1">
    <source>
        <dbReference type="EMBL" id="MDN0013968.1"/>
    </source>
</evidence>
<name>A0ABT7WMS3_9GAMM</name>
<dbReference type="EMBL" id="JAUDZE010000002">
    <property type="protein sequence ID" value="MDN0013968.1"/>
    <property type="molecule type" value="Genomic_DNA"/>
</dbReference>
<dbReference type="RefSeq" id="WP_267980218.1">
    <property type="nucleotide sequence ID" value="NZ_JAPQKF010000002.1"/>
</dbReference>
<accession>A0ABT7WMS3</accession>
<sequence>MLWLRHDEPLSQETQQLLSLQEGYKPELKTHPYFLMLGFDAKQNVDPMVLGRLRYHQDWANYFQHKQNLSGQPSALELKLTSSGTSAETKQLLSDFKRQYQTEQSFDMQWIAQHKIQIQQAVQRDHGWIERYQTLLQQSPQSELLQPPDAVWANYGLLMNVHYLYLMNVLTSNQPVQQLQQYIEHLTQSMSRSNHLVGQMVLFEKINTSIQLLHDLNRKEHHHLSLEGLSLQQLSMRKTLAMEANIMVLVNPFNVTHSSESGEGMAFWQKLALPFVYLPHMTTNQYVRDLQQVIVLSEMNYADFKKDINHLAAKKHDHIVVKNFVGNILMQIGGPSMQKYLIKMRQLDHTILLFNVLNSQQTWNVQSLNQNKEGYEFYQTDTRLCIKSPYLEKTVWNEDRCMSL</sequence>
<evidence type="ECO:0000313" key="2">
    <source>
        <dbReference type="Proteomes" id="UP001168524"/>
    </source>
</evidence>
<organism evidence="1 2">
    <name type="scientific">Acinetobacter thutiue</name>
    <dbReference type="NCBI Taxonomy" id="2998078"/>
    <lineage>
        <taxon>Bacteria</taxon>
        <taxon>Pseudomonadati</taxon>
        <taxon>Pseudomonadota</taxon>
        <taxon>Gammaproteobacteria</taxon>
        <taxon>Moraxellales</taxon>
        <taxon>Moraxellaceae</taxon>
        <taxon>Acinetobacter</taxon>
    </lineage>
</organism>
<comment type="caution">
    <text evidence="1">The sequence shown here is derived from an EMBL/GenBank/DDBJ whole genome shotgun (WGS) entry which is preliminary data.</text>
</comment>